<gene>
    <name evidence="1" type="ORF">ACI6Q5_05460</name>
    <name evidence="2" type="ORF">XcodCFBP4690_17040</name>
</gene>
<organism evidence="2 3">
    <name type="scientific">Xanthomonas codiaei</name>
    <dbReference type="NCBI Taxonomy" id="56463"/>
    <lineage>
        <taxon>Bacteria</taxon>
        <taxon>Pseudomonadati</taxon>
        <taxon>Pseudomonadota</taxon>
        <taxon>Gammaproteobacteria</taxon>
        <taxon>Lysobacterales</taxon>
        <taxon>Lysobacteraceae</taxon>
        <taxon>Xanthomonas</taxon>
    </lineage>
</organism>
<accession>A0A2S7CGT5</accession>
<keyword evidence="4" id="KW-1185">Reference proteome</keyword>
<evidence type="ECO:0000313" key="4">
    <source>
        <dbReference type="Proteomes" id="UP001637990"/>
    </source>
</evidence>
<dbReference type="EMBL" id="JBJGBS010000014">
    <property type="protein sequence ID" value="MFO3704430.1"/>
    <property type="molecule type" value="Genomic_DNA"/>
</dbReference>
<evidence type="ECO:0000313" key="1">
    <source>
        <dbReference type="EMBL" id="MFO3704430.1"/>
    </source>
</evidence>
<comment type="caution">
    <text evidence="2">The sequence shown here is derived from an EMBL/GenBank/DDBJ whole genome shotgun (WGS) entry which is preliminary data.</text>
</comment>
<reference evidence="2 3" key="1">
    <citation type="submission" date="2016-08" db="EMBL/GenBank/DDBJ databases">
        <authorList>
            <person name="Seilhamer J.J."/>
        </authorList>
    </citation>
    <scope>NUCLEOTIDE SEQUENCE [LARGE SCALE GENOMIC DNA]</scope>
    <source>
        <strain evidence="2 3">CFBP4690</strain>
    </source>
</reference>
<dbReference type="RefSeq" id="WP_104542778.1">
    <property type="nucleotide sequence ID" value="NZ_JBJGBS010000014.1"/>
</dbReference>
<reference evidence="1 4" key="2">
    <citation type="submission" date="2024-11" db="EMBL/GenBank/DDBJ databases">
        <title>Genome sequencing of Xanthomonas codiaei.</title>
        <authorList>
            <person name="Studholme D.J."/>
        </authorList>
    </citation>
    <scope>NUCLEOTIDE SEQUENCE [LARGE SCALE GENOMIC DNA]</scope>
    <source>
        <strain evidence="1 4">NCPPB 4350</strain>
    </source>
</reference>
<evidence type="ECO:0000313" key="2">
    <source>
        <dbReference type="EMBL" id="PPU60786.1"/>
    </source>
</evidence>
<proteinExistence type="predicted"/>
<name>A0A2S7CGT5_9XANT</name>
<protein>
    <submittedName>
        <fullName evidence="2">Uncharacterized protein</fullName>
    </submittedName>
</protein>
<dbReference type="EMBL" id="MDEC01000027">
    <property type="protein sequence ID" value="PPU60786.1"/>
    <property type="molecule type" value="Genomic_DNA"/>
</dbReference>
<sequence>MAAKATIQDITDAGFRAEQFGTPAGDDAASWEQPGGYVDRLLQRAERWARGRIGAQYDAIAVDTPQGESLRSAELCWAKAHLWSRRAAFVDSNAATSLDNMVHANRREYEAQAERAAAFSEIYIQQVIDPSEPAGTAIGIAAAERGPWRGGAAWR</sequence>
<evidence type="ECO:0000313" key="3">
    <source>
        <dbReference type="Proteomes" id="UP000237872"/>
    </source>
</evidence>
<dbReference type="Proteomes" id="UP000237872">
    <property type="component" value="Unassembled WGS sequence"/>
</dbReference>
<dbReference type="AlphaFoldDB" id="A0A2S7CGT5"/>
<dbReference type="Proteomes" id="UP001637990">
    <property type="component" value="Unassembled WGS sequence"/>
</dbReference>